<keyword evidence="5" id="KW-0156">Chromatin regulator</keyword>
<dbReference type="PANTHER" id="PTHR22597:SF0">
    <property type="entry name" value="POLYCOMB PROTEIN SUZ12"/>
    <property type="match status" value="1"/>
</dbReference>
<dbReference type="Gramene" id="Pp3c6_4460V3.2">
    <property type="protein sequence ID" value="Pp3c6_4460V3.2"/>
    <property type="gene ID" value="Pp3c6_4460"/>
</dbReference>
<accession>A0A2K1KEB5</accession>
<feature type="domain" description="Polycomb protein SUZ12-like zinc finger" evidence="9">
    <location>
        <begin position="330"/>
        <end position="397"/>
    </location>
</feature>
<evidence type="ECO:0000256" key="4">
    <source>
        <dbReference type="ARBA" id="ARBA00022833"/>
    </source>
</evidence>
<sequence>MLQSNYWISPRNGELVDMGGPCRIVVGQEAGNNVTNKDLSPIDDKAAAKSLSLYEKPYELYQTIRQRFEKRPVFLQRCLNYKIQALRQRRLKATIQLKGLENIPCLSQWYCRRGRKEPGPSTPATPQYLPMFVMVSSQPNSQQEMYSLSNVIKVAKVPLVDNGALSAPVTFLIPHLAKLCVLAKNGHLILFFTFVDRADLFHTDSGKLKDLEDCSGRVVWGKLSMASLCRQWLKNADGGASLIGLNGASVETVCSLDFAHSKLQHQDTALGRMMCMQPLWELSVRTEMKLQVCAHAVEIRHAHVNGRTSNGSSHKRISSSPSQALRNPLGNVEFHFRWYFNRFEKREVTEGFSCPFCSVRCYTFKGLRCHLHCTHDLFNFEYLPNADVPIVNVTVRTELLGPEGDILDSDPTLRTKSWAFWSLRPFPKICGSKPKVQPLRGAGGYIPGPISQDLAPGVADPGPGKSSHDDTHMIQKQAMKGETRDGRSPCLSPLKRQKLEGSDFAEKADFRTGVCATASAAPPDETGALLTTATSFRLRPEKNRHGAAERAEKAEARNRLLLQKRTFFHSHTAQPMGFEELISDRDSEDELDEDLATVEDRRMLEDFVDVTAEEKDIMHLWNSFVRKKKVIADGHCSWACEAFSVLHAAKFSSQPSLRRCFMLFLIKLWNHHLVDGATFDKCLKVVDSYAQPTNLK</sequence>
<dbReference type="CDD" id="cd21749">
    <property type="entry name" value="ZnB-Zn_EMF2-like"/>
    <property type="match status" value="1"/>
</dbReference>
<evidence type="ECO:0000313" key="11">
    <source>
        <dbReference type="EMBL" id="PNR52121.1"/>
    </source>
</evidence>
<reference evidence="12" key="3">
    <citation type="submission" date="2020-12" db="UniProtKB">
        <authorList>
            <consortium name="EnsemblPlants"/>
        </authorList>
    </citation>
    <scope>IDENTIFICATION</scope>
</reference>
<evidence type="ECO:0000313" key="12">
    <source>
        <dbReference type="EnsemblPlants" id="Pp3c6_4460V3.1"/>
    </source>
</evidence>
<keyword evidence="4" id="KW-0862">Zinc</keyword>
<reference evidence="11 13" key="2">
    <citation type="journal article" date="2018" name="Plant J.">
        <title>The Physcomitrella patens chromosome-scale assembly reveals moss genome structure and evolution.</title>
        <authorList>
            <person name="Lang D."/>
            <person name="Ullrich K.K."/>
            <person name="Murat F."/>
            <person name="Fuchs J."/>
            <person name="Jenkins J."/>
            <person name="Haas F.B."/>
            <person name="Piednoel M."/>
            <person name="Gundlach H."/>
            <person name="Van Bel M."/>
            <person name="Meyberg R."/>
            <person name="Vives C."/>
            <person name="Morata J."/>
            <person name="Symeonidi A."/>
            <person name="Hiss M."/>
            <person name="Muchero W."/>
            <person name="Kamisugi Y."/>
            <person name="Saleh O."/>
            <person name="Blanc G."/>
            <person name="Decker E.L."/>
            <person name="van Gessel N."/>
            <person name="Grimwood J."/>
            <person name="Hayes R.D."/>
            <person name="Graham S.W."/>
            <person name="Gunter L.E."/>
            <person name="McDaniel S.F."/>
            <person name="Hoernstein S.N.W."/>
            <person name="Larsson A."/>
            <person name="Li F.W."/>
            <person name="Perroud P.F."/>
            <person name="Phillips J."/>
            <person name="Ranjan P."/>
            <person name="Rokshar D.S."/>
            <person name="Rothfels C.J."/>
            <person name="Schneider L."/>
            <person name="Shu S."/>
            <person name="Stevenson D.W."/>
            <person name="Thummler F."/>
            <person name="Tillich M."/>
            <person name="Villarreal Aguilar J.C."/>
            <person name="Widiez T."/>
            <person name="Wong G.K."/>
            <person name="Wymore A."/>
            <person name="Zhang Y."/>
            <person name="Zimmer A.D."/>
            <person name="Quatrano R.S."/>
            <person name="Mayer K.F.X."/>
            <person name="Goodstein D."/>
            <person name="Casacuberta J.M."/>
            <person name="Vandepoele K."/>
            <person name="Reski R."/>
            <person name="Cuming A.C."/>
            <person name="Tuskan G.A."/>
            <person name="Maumus F."/>
            <person name="Salse J."/>
            <person name="Schmutz J."/>
            <person name="Rensing S.A."/>
        </authorList>
    </citation>
    <scope>NUCLEOTIDE SEQUENCE [LARGE SCALE GENOMIC DNA]</scope>
    <source>
        <strain evidence="12 13">cv. Gransden 2004</strain>
    </source>
</reference>
<dbReference type="Gramene" id="Pp3c6_4460V3.4">
    <property type="protein sequence ID" value="Pp3c6_4460V3.4"/>
    <property type="gene ID" value="Pp3c6_4460"/>
</dbReference>
<gene>
    <name evidence="12" type="primary">LOC112283800</name>
    <name evidence="11" type="ORF">PHYPA_008495</name>
</gene>
<dbReference type="KEGG" id="ppp:112283800"/>
<keyword evidence="3" id="KW-0863">Zinc-finger</keyword>
<dbReference type="Proteomes" id="UP000006727">
    <property type="component" value="Chromosome 6"/>
</dbReference>
<dbReference type="Pfam" id="PF09733">
    <property type="entry name" value="VEFS-Box"/>
    <property type="match status" value="1"/>
</dbReference>
<dbReference type="GO" id="GO:0031490">
    <property type="term" value="F:chromatin DNA binding"/>
    <property type="evidence" value="ECO:0000318"/>
    <property type="project" value="GO_Central"/>
</dbReference>
<dbReference type="Gramene" id="Pp3c6_4460V3.5">
    <property type="protein sequence ID" value="Pp3c6_4460V3.5"/>
    <property type="gene ID" value="Pp3c6_4460"/>
</dbReference>
<dbReference type="InterPro" id="IPR057540">
    <property type="entry name" value="Znf_SUZ12"/>
</dbReference>
<evidence type="ECO:0000256" key="3">
    <source>
        <dbReference type="ARBA" id="ARBA00022771"/>
    </source>
</evidence>
<evidence type="ECO:0000259" key="9">
    <source>
        <dbReference type="Pfam" id="PF23320"/>
    </source>
</evidence>
<comment type="similarity">
    <text evidence="1">Belongs to the VEFS (VRN2-EMF2-FIS2-SU(Z)12) family.</text>
</comment>
<dbReference type="EnsemblPlants" id="Pp3c6_4460V3.1">
    <property type="protein sequence ID" value="Pp3c6_4460V3.1"/>
    <property type="gene ID" value="Pp3c6_4460"/>
</dbReference>
<reference evidence="11 13" key="1">
    <citation type="journal article" date="2008" name="Science">
        <title>The Physcomitrella genome reveals evolutionary insights into the conquest of land by plants.</title>
        <authorList>
            <person name="Rensing S."/>
            <person name="Lang D."/>
            <person name="Zimmer A."/>
            <person name="Terry A."/>
            <person name="Salamov A."/>
            <person name="Shapiro H."/>
            <person name="Nishiyama T."/>
            <person name="Perroud P.-F."/>
            <person name="Lindquist E."/>
            <person name="Kamisugi Y."/>
            <person name="Tanahashi T."/>
            <person name="Sakakibara K."/>
            <person name="Fujita T."/>
            <person name="Oishi K."/>
            <person name="Shin-I T."/>
            <person name="Kuroki Y."/>
            <person name="Toyoda A."/>
            <person name="Suzuki Y."/>
            <person name="Hashimoto A."/>
            <person name="Yamaguchi K."/>
            <person name="Sugano A."/>
            <person name="Kohara Y."/>
            <person name="Fujiyama A."/>
            <person name="Anterola A."/>
            <person name="Aoki S."/>
            <person name="Ashton N."/>
            <person name="Barbazuk W.B."/>
            <person name="Barker E."/>
            <person name="Bennetzen J."/>
            <person name="Bezanilla M."/>
            <person name="Blankenship R."/>
            <person name="Cho S.H."/>
            <person name="Dutcher S."/>
            <person name="Estelle M."/>
            <person name="Fawcett J.A."/>
            <person name="Gundlach H."/>
            <person name="Hanada K."/>
            <person name="Heyl A."/>
            <person name="Hicks K.A."/>
            <person name="Hugh J."/>
            <person name="Lohr M."/>
            <person name="Mayer K."/>
            <person name="Melkozernov A."/>
            <person name="Murata T."/>
            <person name="Nelson D."/>
            <person name="Pils B."/>
            <person name="Prigge M."/>
            <person name="Reiss B."/>
            <person name="Renner T."/>
            <person name="Rombauts S."/>
            <person name="Rushton P."/>
            <person name="Sanderfoot A."/>
            <person name="Schween G."/>
            <person name="Shiu S.-H."/>
            <person name="Stueber K."/>
            <person name="Theodoulou F.L."/>
            <person name="Tu H."/>
            <person name="Van de Peer Y."/>
            <person name="Verrier P.J."/>
            <person name="Waters E."/>
            <person name="Wood A."/>
            <person name="Yang L."/>
            <person name="Cove D."/>
            <person name="Cuming A."/>
            <person name="Hasebe M."/>
            <person name="Lucas S."/>
            <person name="Mishler D.B."/>
            <person name="Reski R."/>
            <person name="Grigoriev I."/>
            <person name="Quatrano R.S."/>
            <person name="Boore J.L."/>
        </authorList>
    </citation>
    <scope>NUCLEOTIDE SEQUENCE [LARGE SCALE GENOMIC DNA]</scope>
    <source>
        <strain evidence="12 13">cv. Gransden 2004</strain>
    </source>
</reference>
<dbReference type="EMBL" id="ABEU02000006">
    <property type="protein sequence ID" value="PNR52121.1"/>
    <property type="molecule type" value="Genomic_DNA"/>
</dbReference>
<evidence type="ECO:0000256" key="6">
    <source>
        <dbReference type="ARBA" id="ARBA00023015"/>
    </source>
</evidence>
<dbReference type="FunCoup" id="A0A2K1KEB5">
    <property type="interactions" value="1895"/>
</dbReference>
<dbReference type="Gramene" id="Pp3c6_4460V3.1">
    <property type="protein sequence ID" value="Pp3c6_4460V3.1"/>
    <property type="gene ID" value="Pp3c6_4460"/>
</dbReference>
<keyword evidence="2" id="KW-0479">Metal-binding</keyword>
<evidence type="ECO:0000256" key="5">
    <source>
        <dbReference type="ARBA" id="ARBA00022853"/>
    </source>
</evidence>
<dbReference type="InterPro" id="IPR019135">
    <property type="entry name" value="Polycomb_protein_VEFS-Box"/>
</dbReference>
<keyword evidence="6" id="KW-0805">Transcription regulation</keyword>
<dbReference type="InterPro" id="IPR056068">
    <property type="entry name" value="EMF2-like_DUF7651"/>
</dbReference>
<dbReference type="EnsemblPlants" id="Pp3c6_4460V3.5">
    <property type="protein sequence ID" value="Pp3c6_4460V3.5"/>
    <property type="gene ID" value="Pp3c6_4460"/>
</dbReference>
<proteinExistence type="inferred from homology"/>
<dbReference type="Pfam" id="PF23320">
    <property type="entry name" value="Zn_SUZ12"/>
    <property type="match status" value="1"/>
</dbReference>
<evidence type="ECO:0000256" key="1">
    <source>
        <dbReference type="ARBA" id="ARBA00007416"/>
    </source>
</evidence>
<evidence type="ECO:0000259" key="8">
    <source>
        <dbReference type="Pfam" id="PF09733"/>
    </source>
</evidence>
<keyword evidence="7" id="KW-0804">Transcription</keyword>
<dbReference type="GO" id="GO:0008270">
    <property type="term" value="F:zinc ion binding"/>
    <property type="evidence" value="ECO:0007669"/>
    <property type="project" value="UniProtKB-KW"/>
</dbReference>
<dbReference type="PANTHER" id="PTHR22597">
    <property type="entry name" value="POLYCOMB GROUP PROTEIN"/>
    <property type="match status" value="1"/>
</dbReference>
<dbReference type="EnsemblPlants" id="Pp3c6_4460V3.4">
    <property type="protein sequence ID" value="Pp3c6_4460V3.4"/>
    <property type="gene ID" value="Pp3c6_4460"/>
</dbReference>
<dbReference type="STRING" id="3218.A0A2K1KEB5"/>
<keyword evidence="13" id="KW-1185">Reference proteome</keyword>
<dbReference type="EnsemblPlants" id="Pp3c6_4460V3.3">
    <property type="protein sequence ID" value="Pp3c6_4460V3.3"/>
    <property type="gene ID" value="Pp3c6_4460"/>
</dbReference>
<evidence type="ECO:0000259" key="10">
    <source>
        <dbReference type="Pfam" id="PF24663"/>
    </source>
</evidence>
<evidence type="ECO:0000256" key="7">
    <source>
        <dbReference type="ARBA" id="ARBA00023163"/>
    </source>
</evidence>
<evidence type="ECO:0000313" key="13">
    <source>
        <dbReference type="Proteomes" id="UP000006727"/>
    </source>
</evidence>
<dbReference type="PaxDb" id="3218-PP1S310_49V6.1"/>
<dbReference type="GO" id="GO:0006325">
    <property type="term" value="P:chromatin organization"/>
    <property type="evidence" value="ECO:0007669"/>
    <property type="project" value="UniProtKB-KW"/>
</dbReference>
<feature type="domain" description="DUF7651" evidence="10">
    <location>
        <begin position="80"/>
        <end position="301"/>
    </location>
</feature>
<protein>
    <submittedName>
        <fullName evidence="11 12">Uncharacterized protein</fullName>
    </submittedName>
</protein>
<dbReference type="OrthoDB" id="166746at2759"/>
<dbReference type="AlphaFoldDB" id="A0A2K1KEB5"/>
<dbReference type="RefSeq" id="XP_024378738.1">
    <property type="nucleotide sequence ID" value="XM_024522970.2"/>
</dbReference>
<feature type="domain" description="Polycomb protein VEFS-Box" evidence="8">
    <location>
        <begin position="558"/>
        <end position="678"/>
    </location>
</feature>
<dbReference type="Pfam" id="PF24663">
    <property type="entry name" value="DUF7651"/>
    <property type="match status" value="1"/>
</dbReference>
<dbReference type="CDD" id="cd21553">
    <property type="entry name" value="VEFS-box_EMF2-like"/>
    <property type="match status" value="1"/>
</dbReference>
<dbReference type="GO" id="GO:0005634">
    <property type="term" value="C:nucleus"/>
    <property type="evidence" value="ECO:0000318"/>
    <property type="project" value="GO_Central"/>
</dbReference>
<dbReference type="Gramene" id="Pp3c6_4460V3.3">
    <property type="protein sequence ID" value="Pp3c6_4460V3.3"/>
    <property type="gene ID" value="Pp3c6_4460"/>
</dbReference>
<name>A0A2K1KEB5_PHYPA</name>
<organism evidence="11">
    <name type="scientific">Physcomitrium patens</name>
    <name type="common">Spreading-leaved earth moss</name>
    <name type="synonym">Physcomitrella patens</name>
    <dbReference type="NCBI Taxonomy" id="3218"/>
    <lineage>
        <taxon>Eukaryota</taxon>
        <taxon>Viridiplantae</taxon>
        <taxon>Streptophyta</taxon>
        <taxon>Embryophyta</taxon>
        <taxon>Bryophyta</taxon>
        <taxon>Bryophytina</taxon>
        <taxon>Bryopsida</taxon>
        <taxon>Funariidae</taxon>
        <taxon>Funariales</taxon>
        <taxon>Funariaceae</taxon>
        <taxon>Physcomitrium</taxon>
    </lineage>
</organism>
<dbReference type="GeneID" id="112283800"/>
<dbReference type="EnsemblPlants" id="Pp3c6_4460V3.2">
    <property type="protein sequence ID" value="Pp3c6_4460V3.2"/>
    <property type="gene ID" value="Pp3c6_4460"/>
</dbReference>
<evidence type="ECO:0000256" key="2">
    <source>
        <dbReference type="ARBA" id="ARBA00022723"/>
    </source>
</evidence>